<comment type="caution">
    <text evidence="2">The sequence shown here is derived from an EMBL/GenBank/DDBJ whole genome shotgun (WGS) entry which is preliminary data.</text>
</comment>
<feature type="region of interest" description="Disordered" evidence="1">
    <location>
        <begin position="88"/>
        <end position="126"/>
    </location>
</feature>
<accession>A0ABD0Y545</accession>
<gene>
    <name evidence="2" type="ORF">AAG570_002881</name>
</gene>
<feature type="region of interest" description="Disordered" evidence="1">
    <location>
        <begin position="1"/>
        <end position="45"/>
    </location>
</feature>
<name>A0ABD0Y545_9HEMI</name>
<evidence type="ECO:0000313" key="3">
    <source>
        <dbReference type="Proteomes" id="UP001558652"/>
    </source>
</evidence>
<proteinExistence type="predicted"/>
<dbReference type="AlphaFoldDB" id="A0ABD0Y545"/>
<feature type="compositionally biased region" description="Low complexity" evidence="1">
    <location>
        <begin position="28"/>
        <end position="39"/>
    </location>
</feature>
<evidence type="ECO:0000313" key="2">
    <source>
        <dbReference type="EMBL" id="KAL1122551.1"/>
    </source>
</evidence>
<feature type="compositionally biased region" description="Basic and acidic residues" evidence="1">
    <location>
        <begin position="88"/>
        <end position="103"/>
    </location>
</feature>
<evidence type="ECO:0000256" key="1">
    <source>
        <dbReference type="SAM" id="MobiDB-lite"/>
    </source>
</evidence>
<dbReference type="Proteomes" id="UP001558652">
    <property type="component" value="Unassembled WGS sequence"/>
</dbReference>
<sequence length="218" mass="23527">MASKCRNMFHKNKKQETTEIDSGNIVFSSAPSRPRSGGRCPQQDGVMFRKGPYKILLIGKLSSFALSTPFGLRPIAIVSGGIEGDVERTGGDDTRLHRGREDGDLPSCRNLGDPGRQVRQHNGPTRRTIVSQTRSNKYHHVLNQKVGVEGEEARAHKNRQPVLRGAEGGGGGRGAHEGVGGRHASRPGVGATPGLYIRGHAATGTPLVPHRSRYSQCR</sequence>
<keyword evidence="3" id="KW-1185">Reference proteome</keyword>
<reference evidence="2 3" key="1">
    <citation type="submission" date="2024-07" db="EMBL/GenBank/DDBJ databases">
        <title>Chromosome-level genome assembly of the water stick insect Ranatra chinensis (Heteroptera: Nepidae).</title>
        <authorList>
            <person name="Liu X."/>
        </authorList>
    </citation>
    <scope>NUCLEOTIDE SEQUENCE [LARGE SCALE GENOMIC DNA]</scope>
    <source>
        <strain evidence="2">Cailab_2021Rc</strain>
        <tissue evidence="2">Muscle</tissue>
    </source>
</reference>
<feature type="region of interest" description="Disordered" evidence="1">
    <location>
        <begin position="150"/>
        <end position="218"/>
    </location>
</feature>
<protein>
    <submittedName>
        <fullName evidence="2">Uncharacterized protein</fullName>
    </submittedName>
</protein>
<dbReference type="EMBL" id="JBFDAA010000013">
    <property type="protein sequence ID" value="KAL1122551.1"/>
    <property type="molecule type" value="Genomic_DNA"/>
</dbReference>
<organism evidence="2 3">
    <name type="scientific">Ranatra chinensis</name>
    <dbReference type="NCBI Taxonomy" id="642074"/>
    <lineage>
        <taxon>Eukaryota</taxon>
        <taxon>Metazoa</taxon>
        <taxon>Ecdysozoa</taxon>
        <taxon>Arthropoda</taxon>
        <taxon>Hexapoda</taxon>
        <taxon>Insecta</taxon>
        <taxon>Pterygota</taxon>
        <taxon>Neoptera</taxon>
        <taxon>Paraneoptera</taxon>
        <taxon>Hemiptera</taxon>
        <taxon>Heteroptera</taxon>
        <taxon>Panheteroptera</taxon>
        <taxon>Nepomorpha</taxon>
        <taxon>Nepidae</taxon>
        <taxon>Ranatrinae</taxon>
        <taxon>Ranatra</taxon>
    </lineage>
</organism>